<reference evidence="1" key="1">
    <citation type="journal article" date="2021" name="Proc. Natl. Acad. Sci. U.S.A.">
        <title>A Catalog of Tens of Thousands of Viruses from Human Metagenomes Reveals Hidden Associations with Chronic Diseases.</title>
        <authorList>
            <person name="Tisza M.J."/>
            <person name="Buck C.B."/>
        </authorList>
    </citation>
    <scope>NUCLEOTIDE SEQUENCE</scope>
    <source>
        <strain evidence="1">Cteoh1</strain>
    </source>
</reference>
<name>A0A8S5QKJ1_9CAUD</name>
<accession>A0A8S5QKJ1</accession>
<proteinExistence type="predicted"/>
<dbReference type="EMBL" id="BK015686">
    <property type="protein sequence ID" value="DAE19775.1"/>
    <property type="molecule type" value="Genomic_DNA"/>
</dbReference>
<sequence>MRNLLGAILIYLMLFRRKILIKQNKILQS</sequence>
<organism evidence="1">
    <name type="scientific">Siphoviridae sp. cteoh1</name>
    <dbReference type="NCBI Taxonomy" id="2826407"/>
    <lineage>
        <taxon>Viruses</taxon>
        <taxon>Duplodnaviria</taxon>
        <taxon>Heunggongvirae</taxon>
        <taxon>Uroviricota</taxon>
        <taxon>Caudoviricetes</taxon>
    </lineage>
</organism>
<protein>
    <submittedName>
        <fullName evidence="1">Uncharacterized protein</fullName>
    </submittedName>
</protein>
<evidence type="ECO:0000313" key="1">
    <source>
        <dbReference type="EMBL" id="DAE19775.1"/>
    </source>
</evidence>